<organism evidence="2 3">
    <name type="scientific">Burkholderia mallei (strain ATCC 23344)</name>
    <dbReference type="NCBI Taxonomy" id="243160"/>
    <lineage>
        <taxon>Bacteria</taxon>
        <taxon>Pseudomonadati</taxon>
        <taxon>Pseudomonadota</taxon>
        <taxon>Betaproteobacteria</taxon>
        <taxon>Burkholderiales</taxon>
        <taxon>Burkholderiaceae</taxon>
        <taxon>Burkholderia</taxon>
        <taxon>pseudomallei group</taxon>
    </lineage>
</organism>
<evidence type="ECO:0000256" key="1">
    <source>
        <dbReference type="SAM" id="MobiDB-lite"/>
    </source>
</evidence>
<keyword evidence="3" id="KW-1185">Reference proteome</keyword>
<gene>
    <name evidence="2" type="ordered locus">BMA2369</name>
</gene>
<accession>A0A0H2WLL8</accession>
<evidence type="ECO:0000313" key="3">
    <source>
        <dbReference type="Proteomes" id="UP000006693"/>
    </source>
</evidence>
<reference evidence="2 3" key="1">
    <citation type="journal article" date="2004" name="Proc. Natl. Acad. Sci. U.S.A.">
        <title>Structural flexibility in the Burkholderia mallei genome.</title>
        <authorList>
            <person name="Nierman W.C."/>
            <person name="DeShazer D."/>
            <person name="Kim H.S."/>
            <person name="Tettelin H."/>
            <person name="Nelson K.E."/>
            <person name="Feldblyum T."/>
            <person name="Ulrich R.L."/>
            <person name="Ronning C.M."/>
            <person name="Brinkac L.M."/>
            <person name="Daugherty S.C."/>
            <person name="Davidsen T.D."/>
            <person name="Deboy R.T."/>
            <person name="Dimitrov G."/>
            <person name="Dodson R.J."/>
            <person name="Durkin A.S."/>
            <person name="Gwinn M.L."/>
            <person name="Haft D.H."/>
            <person name="Khouri H."/>
            <person name="Kolonay J.F."/>
            <person name="Madupu R."/>
            <person name="Mohammoud Y."/>
            <person name="Nelson W.C."/>
            <person name="Radune D."/>
            <person name="Romero C.M."/>
            <person name="Sarria S."/>
            <person name="Selengut J."/>
            <person name="Shamblin C."/>
            <person name="Sullivan S.A."/>
            <person name="White O."/>
            <person name="Yu Y."/>
            <person name="Zafar N."/>
            <person name="Zhou L."/>
            <person name="Fraser C.M."/>
        </authorList>
    </citation>
    <scope>NUCLEOTIDE SEQUENCE [LARGE SCALE GENOMIC DNA]</scope>
    <source>
        <strain evidence="2 3">ATCC 23344</strain>
    </source>
</reference>
<protein>
    <submittedName>
        <fullName evidence="2">Uncharacterized protein</fullName>
    </submittedName>
</protein>
<name>A0A0H2WLL8_BURMA</name>
<dbReference type="EMBL" id="CP000010">
    <property type="protein sequence ID" value="AAU50201.1"/>
    <property type="molecule type" value="Genomic_DNA"/>
</dbReference>
<feature type="region of interest" description="Disordered" evidence="1">
    <location>
        <begin position="1"/>
        <end position="22"/>
    </location>
</feature>
<sequence length="88" mass="9445">MTRRHARPAAGRSMHRGAGIAASGTRVAGRAWWGANRARRRAALAWTGTGRFGAFLWAARAREASCSACRACGPCRARVGVSLDARRH</sequence>
<evidence type="ECO:0000313" key="2">
    <source>
        <dbReference type="EMBL" id="AAU50201.1"/>
    </source>
</evidence>
<dbReference type="PATRIC" id="fig|243160.12.peg.2441"/>
<proteinExistence type="predicted"/>
<dbReference type="AlphaFoldDB" id="A0A0H2WLL8"/>
<dbReference type="HOGENOM" id="CLU_2664024_0_0_4"/>
<dbReference type="KEGG" id="bma:BMA2369"/>
<dbReference type="Proteomes" id="UP000006693">
    <property type="component" value="Chromosome 1"/>
</dbReference>